<dbReference type="RefSeq" id="WP_243335364.1">
    <property type="nucleotide sequence ID" value="NZ_AP027081.1"/>
</dbReference>
<keyword evidence="4" id="KW-1185">Reference proteome</keyword>
<reference evidence="3" key="1">
    <citation type="journal article" date="2023" name="Int. J. Syst. Evol. Microbiol.">
        <title>Mesoterricola silvestris gen. nov., sp. nov., Mesoterricola sediminis sp. nov., Geothrix oryzae sp. nov., Geothrix edaphica sp. nov., Geothrix rubra sp. nov., and Geothrix limicola sp. nov., six novel members of Acidobacteriota isolated from soils.</title>
        <authorList>
            <person name="Itoh H."/>
            <person name="Sugisawa Y."/>
            <person name="Mise K."/>
            <person name="Xu Z."/>
            <person name="Kuniyasu M."/>
            <person name="Ushijima N."/>
            <person name="Kawano K."/>
            <person name="Kobayashi E."/>
            <person name="Shiratori Y."/>
            <person name="Masuda Y."/>
            <person name="Senoo K."/>
        </authorList>
    </citation>
    <scope>NUCLEOTIDE SEQUENCE</scope>
    <source>
        <strain evidence="3">W786</strain>
    </source>
</reference>
<keyword evidence="2" id="KW-0732">Signal</keyword>
<dbReference type="AlphaFoldDB" id="A0AA48H527"/>
<evidence type="ECO:0000313" key="4">
    <source>
        <dbReference type="Proteomes" id="UP001228113"/>
    </source>
</evidence>
<evidence type="ECO:0000313" key="3">
    <source>
        <dbReference type="EMBL" id="BDU76108.1"/>
    </source>
</evidence>
<feature type="chain" id="PRO_5041280368" evidence="2">
    <location>
        <begin position="22"/>
        <end position="145"/>
    </location>
</feature>
<dbReference type="EMBL" id="AP027081">
    <property type="protein sequence ID" value="BDU76108.1"/>
    <property type="molecule type" value="Genomic_DNA"/>
</dbReference>
<evidence type="ECO:0000256" key="1">
    <source>
        <dbReference type="SAM" id="MobiDB-lite"/>
    </source>
</evidence>
<evidence type="ECO:0000256" key="2">
    <source>
        <dbReference type="SAM" id="SignalP"/>
    </source>
</evidence>
<feature type="region of interest" description="Disordered" evidence="1">
    <location>
        <begin position="73"/>
        <end position="112"/>
    </location>
</feature>
<accession>A0AA48H527</accession>
<name>A0AA48H527_9BACT</name>
<dbReference type="Proteomes" id="UP001228113">
    <property type="component" value="Chromosome"/>
</dbReference>
<dbReference type="PROSITE" id="PS51257">
    <property type="entry name" value="PROKAR_LIPOPROTEIN"/>
    <property type="match status" value="1"/>
</dbReference>
<proteinExistence type="predicted"/>
<protein>
    <submittedName>
        <fullName evidence="3">Uncharacterized protein</fullName>
    </submittedName>
</protein>
<feature type="signal peptide" evidence="2">
    <location>
        <begin position="1"/>
        <end position="21"/>
    </location>
</feature>
<dbReference type="KEGG" id="msea:METESE_10660"/>
<organism evidence="3 4">
    <name type="scientific">Mesoterricola sediminis</name>
    <dbReference type="NCBI Taxonomy" id="2927980"/>
    <lineage>
        <taxon>Bacteria</taxon>
        <taxon>Pseudomonadati</taxon>
        <taxon>Acidobacteriota</taxon>
        <taxon>Holophagae</taxon>
        <taxon>Holophagales</taxon>
        <taxon>Holophagaceae</taxon>
        <taxon>Mesoterricola</taxon>
    </lineage>
</organism>
<sequence>MASSKVLPFLALALGLGVACAPPAGPARIGAFVGKPIQAFLADSGLRPARVQKGADGTVYTFDVTTWEEVALPPAGPARPQNITNEPAPLGLGAPSAFQEPRVAPGTPAPAPLLKAPASTHHLLTVRTDPDDRIQAYTCLPLPRP</sequence>
<gene>
    <name evidence="3" type="ORF">METESE_10660</name>
</gene>